<protein>
    <submittedName>
        <fullName evidence="2">Uncharacterized protein</fullName>
    </submittedName>
</protein>
<gene>
    <name evidence="2" type="ORF">M011DRAFT_309124</name>
</gene>
<keyword evidence="3" id="KW-1185">Reference proteome</keyword>
<dbReference type="AlphaFoldDB" id="A0A6A6VH37"/>
<sequence>MMLHTSHQNDITQRPPPLPLSRITAVSTPKTRSDRDHNVYVRSCFHLGCMDESNRSVTPCFAWLLVASSVTPSLSSSEERKAGLVPRVECVARGSEERNCAGRKCLEWDPGDGNAIWDGYSRLETPSAAQGERLRLCMGIRLEELCRTCDIVAVGEKYCQGGCGTGCVRRSETLKKQFSKRAKPRRL</sequence>
<feature type="region of interest" description="Disordered" evidence="1">
    <location>
        <begin position="1"/>
        <end position="31"/>
    </location>
</feature>
<evidence type="ECO:0000256" key="1">
    <source>
        <dbReference type="SAM" id="MobiDB-lite"/>
    </source>
</evidence>
<organism evidence="2 3">
    <name type="scientific">Sporormia fimetaria CBS 119925</name>
    <dbReference type="NCBI Taxonomy" id="1340428"/>
    <lineage>
        <taxon>Eukaryota</taxon>
        <taxon>Fungi</taxon>
        <taxon>Dikarya</taxon>
        <taxon>Ascomycota</taxon>
        <taxon>Pezizomycotina</taxon>
        <taxon>Dothideomycetes</taxon>
        <taxon>Pleosporomycetidae</taxon>
        <taxon>Pleosporales</taxon>
        <taxon>Sporormiaceae</taxon>
        <taxon>Sporormia</taxon>
    </lineage>
</organism>
<feature type="compositionally biased region" description="Polar residues" evidence="1">
    <location>
        <begin position="1"/>
        <end position="12"/>
    </location>
</feature>
<reference evidence="2" key="1">
    <citation type="journal article" date="2020" name="Stud. Mycol.">
        <title>101 Dothideomycetes genomes: a test case for predicting lifestyles and emergence of pathogens.</title>
        <authorList>
            <person name="Haridas S."/>
            <person name="Albert R."/>
            <person name="Binder M."/>
            <person name="Bloem J."/>
            <person name="Labutti K."/>
            <person name="Salamov A."/>
            <person name="Andreopoulos B."/>
            <person name="Baker S."/>
            <person name="Barry K."/>
            <person name="Bills G."/>
            <person name="Bluhm B."/>
            <person name="Cannon C."/>
            <person name="Castanera R."/>
            <person name="Culley D."/>
            <person name="Daum C."/>
            <person name="Ezra D."/>
            <person name="Gonzalez J."/>
            <person name="Henrissat B."/>
            <person name="Kuo A."/>
            <person name="Liang C."/>
            <person name="Lipzen A."/>
            <person name="Lutzoni F."/>
            <person name="Magnuson J."/>
            <person name="Mondo S."/>
            <person name="Nolan M."/>
            <person name="Ohm R."/>
            <person name="Pangilinan J."/>
            <person name="Park H.-J."/>
            <person name="Ramirez L."/>
            <person name="Alfaro M."/>
            <person name="Sun H."/>
            <person name="Tritt A."/>
            <person name="Yoshinaga Y."/>
            <person name="Zwiers L.-H."/>
            <person name="Turgeon B."/>
            <person name="Goodwin S."/>
            <person name="Spatafora J."/>
            <person name="Crous P."/>
            <person name="Grigoriev I."/>
        </authorList>
    </citation>
    <scope>NUCLEOTIDE SEQUENCE</scope>
    <source>
        <strain evidence="2">CBS 119925</strain>
    </source>
</reference>
<name>A0A6A6VH37_9PLEO</name>
<dbReference type="EMBL" id="MU006566">
    <property type="protein sequence ID" value="KAF2749473.1"/>
    <property type="molecule type" value="Genomic_DNA"/>
</dbReference>
<proteinExistence type="predicted"/>
<dbReference type="Proteomes" id="UP000799440">
    <property type="component" value="Unassembled WGS sequence"/>
</dbReference>
<accession>A0A6A6VH37</accession>
<evidence type="ECO:0000313" key="3">
    <source>
        <dbReference type="Proteomes" id="UP000799440"/>
    </source>
</evidence>
<evidence type="ECO:0000313" key="2">
    <source>
        <dbReference type="EMBL" id="KAF2749473.1"/>
    </source>
</evidence>